<proteinExistence type="predicted"/>
<dbReference type="EMBL" id="JACIIK010000016">
    <property type="protein sequence ID" value="MBB6206217.1"/>
    <property type="molecule type" value="Genomic_DNA"/>
</dbReference>
<reference evidence="2" key="2">
    <citation type="submission" date="2022-08" db="EMBL/GenBank/DDBJ databases">
        <authorList>
            <person name="Kim S.-J."/>
        </authorList>
    </citation>
    <scope>NUCLEOTIDE SEQUENCE</scope>
    <source>
        <strain evidence="2">KJ</strain>
    </source>
</reference>
<reference evidence="1 3" key="1">
    <citation type="submission" date="2020-08" db="EMBL/GenBank/DDBJ databases">
        <title>Genomic Encyclopedia of Type Strains, Phase IV (KMG-V): Genome sequencing to study the core and pangenomes of soil and plant-associated prokaryotes.</title>
        <authorList>
            <person name="Whitman W."/>
        </authorList>
    </citation>
    <scope>NUCLEOTIDE SEQUENCE [LARGE SCALE GENOMIC DNA]</scope>
    <source>
        <strain evidence="1 3">SEMIA 4013</strain>
    </source>
</reference>
<organism evidence="2 4">
    <name type="scientific">Paraburkholderia fungorum</name>
    <dbReference type="NCBI Taxonomy" id="134537"/>
    <lineage>
        <taxon>Bacteria</taxon>
        <taxon>Pseudomonadati</taxon>
        <taxon>Pseudomonadota</taxon>
        <taxon>Betaproteobacteria</taxon>
        <taxon>Burkholderiales</taxon>
        <taxon>Burkholderiaceae</taxon>
        <taxon>Paraburkholderia</taxon>
    </lineage>
</organism>
<dbReference type="RefSeq" id="WP_028194561.1">
    <property type="nucleotide sequence ID" value="NZ_CADFGE010000002.1"/>
</dbReference>
<evidence type="ECO:0000313" key="4">
    <source>
        <dbReference type="Proteomes" id="UP001246473"/>
    </source>
</evidence>
<accession>A0AAJ3XLP3</accession>
<sequence>MCCAIVALAMTLLASWRSVSGTLTGRAGWLRRIAIVSIAIGAAAGSALAADQFAEVGGGQSAFYTRLRATPICAHFIR</sequence>
<evidence type="ECO:0000313" key="2">
    <source>
        <dbReference type="EMBL" id="MDT8840847.1"/>
    </source>
</evidence>
<protein>
    <submittedName>
        <fullName evidence="2">Uncharacterized protein</fullName>
    </submittedName>
</protein>
<dbReference type="EMBL" id="JANSLM010000010">
    <property type="protein sequence ID" value="MDT8840847.1"/>
    <property type="molecule type" value="Genomic_DNA"/>
</dbReference>
<dbReference type="AlphaFoldDB" id="A0AAJ3XLP3"/>
<comment type="caution">
    <text evidence="2">The sequence shown here is derived from an EMBL/GenBank/DDBJ whole genome shotgun (WGS) entry which is preliminary data.</text>
</comment>
<dbReference type="Proteomes" id="UP000518681">
    <property type="component" value="Unassembled WGS sequence"/>
</dbReference>
<evidence type="ECO:0000313" key="3">
    <source>
        <dbReference type="Proteomes" id="UP000518681"/>
    </source>
</evidence>
<name>A0AAJ3XLP3_9BURK</name>
<dbReference type="Proteomes" id="UP001246473">
    <property type="component" value="Unassembled WGS sequence"/>
</dbReference>
<gene>
    <name evidence="1" type="ORF">GGD69_007115</name>
    <name evidence="2" type="ORF">ParKJ_25810</name>
</gene>
<evidence type="ECO:0000313" key="1">
    <source>
        <dbReference type="EMBL" id="MBB6206217.1"/>
    </source>
</evidence>